<dbReference type="EMBL" id="ABYK01000086">
    <property type="protein sequence ID" value="EDZ91792.1"/>
    <property type="molecule type" value="Genomic_DNA"/>
</dbReference>
<proteinExistence type="predicted"/>
<gene>
    <name evidence="1" type="ORF">AmaxDRAFT_5450</name>
</gene>
<evidence type="ECO:0000313" key="1">
    <source>
        <dbReference type="EMBL" id="EDZ91792.1"/>
    </source>
</evidence>
<evidence type="ECO:0000313" key="2">
    <source>
        <dbReference type="Proteomes" id="UP000004061"/>
    </source>
</evidence>
<sequence>MADNINPAKTNEFAPRKKGCKVLLSTFYVLSRDRTLKTAYRKVSKGIGSNPTNSPSGDGNTFLIFLHFLFLPSLKSVQPYQFPRQGTETVFSNCSCMLNLSALSNPTNSPVRGRKRSVGTCIRASVYYFYVQPYQFPRQGTETPLFVEAVHQYFKSTSPTLPIPPSGDGNP</sequence>
<dbReference type="Proteomes" id="UP000004061">
    <property type="component" value="Unassembled WGS sequence"/>
</dbReference>
<reference evidence="1 2" key="1">
    <citation type="journal article" date="2011" name="Appl. Environ. Microbiol.">
        <title>Contribution of a Sodium Ion Gradient to Energy Conservation during Fermentation in the Cyanobacterium Arthrospira (Spirulina) maxima CS-328.</title>
        <authorList>
            <person name="Carrieri D."/>
            <person name="Ananyev G."/>
            <person name="Lenz O."/>
            <person name="Bryant D.A."/>
            <person name="Dismukes G.C."/>
        </authorList>
    </citation>
    <scope>NUCLEOTIDE SEQUENCE [LARGE SCALE GENOMIC DNA]</scope>
    <source>
        <strain evidence="1 2">CS-328</strain>
    </source>
</reference>
<organism evidence="1 2">
    <name type="scientific">Limnospira maxima CS-328</name>
    <dbReference type="NCBI Taxonomy" id="513049"/>
    <lineage>
        <taxon>Bacteria</taxon>
        <taxon>Bacillati</taxon>
        <taxon>Cyanobacteriota</taxon>
        <taxon>Cyanophyceae</taxon>
        <taxon>Oscillatoriophycideae</taxon>
        <taxon>Oscillatoriales</taxon>
        <taxon>Sirenicapillariaceae</taxon>
        <taxon>Limnospira</taxon>
    </lineage>
</organism>
<protein>
    <submittedName>
        <fullName evidence="1">Uncharacterized protein</fullName>
    </submittedName>
</protein>
<comment type="caution">
    <text evidence="1">The sequence shown here is derived from an EMBL/GenBank/DDBJ whole genome shotgun (WGS) entry which is preliminary data.</text>
</comment>
<keyword evidence="2" id="KW-1185">Reference proteome</keyword>
<accession>B5W9K0</accession>
<name>B5W9K0_LIMMA</name>
<dbReference type="AlphaFoldDB" id="B5W9K0"/>